<dbReference type="EMBL" id="CP165647">
    <property type="protein sequence ID" value="XDU63043.1"/>
    <property type="molecule type" value="Genomic_DNA"/>
</dbReference>
<reference evidence="4" key="1">
    <citation type="submission" date="2024-07" db="EMBL/GenBank/DDBJ databases">
        <authorList>
            <person name="Li X.-J."/>
            <person name="Wang X."/>
        </authorList>
    </citation>
    <scope>NUCLEOTIDE SEQUENCE</scope>
    <source>
        <strain evidence="4">HSP-536</strain>
    </source>
</reference>
<protein>
    <submittedName>
        <fullName evidence="4">BamA/TamA family outer membrane protein</fullName>
    </submittedName>
</protein>
<dbReference type="KEGG" id="lala:AB8B28_04090"/>
<dbReference type="Gene3D" id="2.40.160.50">
    <property type="entry name" value="membrane protein fhac: a member of the omp85/tpsb transporter family"/>
    <property type="match status" value="1"/>
</dbReference>
<evidence type="ECO:0000256" key="1">
    <source>
        <dbReference type="ARBA" id="ARBA00004370"/>
    </source>
</evidence>
<proteinExistence type="predicted"/>
<feature type="domain" description="Bacterial surface antigen (D15)" evidence="3">
    <location>
        <begin position="8"/>
        <end position="142"/>
    </location>
</feature>
<dbReference type="GO" id="GO:0019867">
    <property type="term" value="C:outer membrane"/>
    <property type="evidence" value="ECO:0007669"/>
    <property type="project" value="InterPro"/>
</dbReference>
<evidence type="ECO:0000259" key="3">
    <source>
        <dbReference type="Pfam" id="PF01103"/>
    </source>
</evidence>
<keyword evidence="2" id="KW-0472">Membrane</keyword>
<evidence type="ECO:0000256" key="2">
    <source>
        <dbReference type="ARBA" id="ARBA00023136"/>
    </source>
</evidence>
<dbReference type="InterPro" id="IPR000184">
    <property type="entry name" value="Bac_surfAg_D15"/>
</dbReference>
<dbReference type="AlphaFoldDB" id="A0AB39V7D4"/>
<name>A0AB39V7D4_9FUSO</name>
<organism evidence="4">
    <name type="scientific">Leptotrichia alba</name>
    <dbReference type="NCBI Taxonomy" id="3239304"/>
    <lineage>
        <taxon>Bacteria</taxon>
        <taxon>Fusobacteriati</taxon>
        <taxon>Fusobacteriota</taxon>
        <taxon>Fusobacteriia</taxon>
        <taxon>Fusobacteriales</taxon>
        <taxon>Leptotrichiaceae</taxon>
        <taxon>Leptotrichia</taxon>
    </lineage>
</organism>
<sequence length="142" mass="16418">MAYKAKWGTTGKETPEWEKFSVGGYRTIRGYDFGAFDGYDQFFATIQNRTKINNIIELIAFFDIGNAWQHEEKDPVTGKKIYRPNRKDAHNFKNLKKSYGIGAGFNTPFGLLKFEYGWPLDPEKKGEKVGNGKFYLNLDYSF</sequence>
<evidence type="ECO:0000313" key="4">
    <source>
        <dbReference type="EMBL" id="XDU63043.1"/>
    </source>
</evidence>
<comment type="subcellular location">
    <subcellularLocation>
        <location evidence="1">Membrane</location>
    </subcellularLocation>
</comment>
<dbReference type="RefSeq" id="WP_369716962.1">
    <property type="nucleotide sequence ID" value="NZ_CP165647.1"/>
</dbReference>
<dbReference type="Pfam" id="PF01103">
    <property type="entry name" value="Omp85"/>
    <property type="match status" value="1"/>
</dbReference>
<gene>
    <name evidence="4" type="ORF">AB8B28_04090</name>
</gene>
<accession>A0AB39V7D4</accession>